<dbReference type="InterPro" id="IPR027417">
    <property type="entry name" value="P-loop_NTPase"/>
</dbReference>
<accession>A0A0M2ZE61</accession>
<dbReference type="GO" id="GO:0016740">
    <property type="term" value="F:transferase activity"/>
    <property type="evidence" value="ECO:0007669"/>
    <property type="project" value="UniProtKB-KW"/>
</dbReference>
<dbReference type="Proteomes" id="UP000192772">
    <property type="component" value="Unassembled WGS sequence"/>
</dbReference>
<organism evidence="1 2">
    <name type="scientific">Mycolicibacterium elephantis</name>
    <dbReference type="NCBI Taxonomy" id="81858"/>
    <lineage>
        <taxon>Bacteria</taxon>
        <taxon>Bacillati</taxon>
        <taxon>Actinomycetota</taxon>
        <taxon>Actinomycetes</taxon>
        <taxon>Mycobacteriales</taxon>
        <taxon>Mycobacteriaceae</taxon>
        <taxon>Mycolicibacterium</taxon>
    </lineage>
</organism>
<dbReference type="InterPro" id="IPR052736">
    <property type="entry name" value="Stf3_sulfotransferase"/>
</dbReference>
<dbReference type="AlphaFoldDB" id="A0A0M2ZE61"/>
<keyword evidence="1" id="KW-0808">Transferase</keyword>
<proteinExistence type="predicted"/>
<reference evidence="1 2" key="1">
    <citation type="submission" date="2017-02" db="EMBL/GenBank/DDBJ databases">
        <title>The new phylogeny of genus Mycobacterium.</title>
        <authorList>
            <person name="Tortoli E."/>
            <person name="Trovato A."/>
            <person name="Cirillo D.M."/>
        </authorList>
    </citation>
    <scope>NUCLEOTIDE SEQUENCE [LARGE SCALE GENOMIC DNA]</scope>
    <source>
        <strain evidence="1 2">FI-09383</strain>
    </source>
</reference>
<evidence type="ECO:0000313" key="1">
    <source>
        <dbReference type="EMBL" id="ORA68383.1"/>
    </source>
</evidence>
<comment type="caution">
    <text evidence="1">The sequence shown here is derived from an EMBL/GenBank/DDBJ whole genome shotgun (WGS) entry which is preliminary data.</text>
</comment>
<dbReference type="Gene3D" id="3.40.50.300">
    <property type="entry name" value="P-loop containing nucleotide triphosphate hydrolases"/>
    <property type="match status" value="1"/>
</dbReference>
<dbReference type="SUPFAM" id="SSF52540">
    <property type="entry name" value="P-loop containing nucleoside triphosphate hydrolases"/>
    <property type="match status" value="1"/>
</dbReference>
<name>A0A0M2ZE61_9MYCO</name>
<dbReference type="Pfam" id="PF13469">
    <property type="entry name" value="Sulfotransfer_3"/>
    <property type="match status" value="1"/>
</dbReference>
<dbReference type="PANTHER" id="PTHR36451">
    <property type="entry name" value="PAPS-DEPENDENT SULFOTRANSFERASE STF3"/>
    <property type="match status" value="1"/>
</dbReference>
<dbReference type="OrthoDB" id="9777890at2"/>
<dbReference type="EMBL" id="MVHP01000003">
    <property type="protein sequence ID" value="ORA68383.1"/>
    <property type="molecule type" value="Genomic_DNA"/>
</dbReference>
<evidence type="ECO:0000313" key="2">
    <source>
        <dbReference type="Proteomes" id="UP000192772"/>
    </source>
</evidence>
<dbReference type="RefSeq" id="WP_046753292.1">
    <property type="nucleotide sequence ID" value="NZ_LBNO01000065.1"/>
</dbReference>
<accession>A0A1A0Q793</accession>
<dbReference type="STRING" id="81858.BST23_04705"/>
<dbReference type="PANTHER" id="PTHR36451:SF1">
    <property type="entry name" value="OMEGA-HYDROXY-BETA-DIHYDROMENAQUINONE-9 SULFOTRANSFERASE STF3"/>
    <property type="match status" value="1"/>
</dbReference>
<protein>
    <submittedName>
        <fullName evidence="1">Sulfotransferase family protein</fullName>
    </submittedName>
</protein>
<sequence length="387" mass="42466">MATFDADDIMASAVELAGSDDFGSTDFREGLTVLCDSAGAEARLNDLGEMALRQNMIGGLTNRLKVVDWIRRHPEVAAEPVGAPLVVIGLFRAGTTFLSELLDQDRANRSLLRWEAADSVPPPSHSTYRSGPRVDAAGAAIDLLESLNPKIKVVHHEDAAGPTECLTLLGQDFKSLTWEAIANVPSYSRWLLDADHRSAYEYHRAVLQVLQSGGVRGHWTLKSPHHAIALEALTAVYPDAQLVLLHRDPAVLCASACSLLSTLTGTFSDTDHTSYIAEHWTRMLEVSIERIEAFRRAAPARRIIDVQYADLVSDPVGTVEAIYAGCGRELSPQARQAVCAYVNAHPRGRFGAHGYRLQDYGLDQGEVRERFADYVARYDVPFETGRT</sequence>
<gene>
    <name evidence="1" type="ORF">BST23_04705</name>
</gene>